<accession>A0ABR2LEK2</accession>
<dbReference type="Proteomes" id="UP001412067">
    <property type="component" value="Unassembled WGS sequence"/>
</dbReference>
<dbReference type="InterPro" id="IPR007573">
    <property type="entry name" value="QWRF"/>
</dbReference>
<evidence type="ECO:0000313" key="1">
    <source>
        <dbReference type="EMBL" id="KAK8938310.1"/>
    </source>
</evidence>
<keyword evidence="2" id="KW-1185">Reference proteome</keyword>
<protein>
    <submittedName>
        <fullName evidence="1">Uncharacterized protein</fullName>
    </submittedName>
</protein>
<organism evidence="1 2">
    <name type="scientific">Platanthera guangdongensis</name>
    <dbReference type="NCBI Taxonomy" id="2320717"/>
    <lineage>
        <taxon>Eukaryota</taxon>
        <taxon>Viridiplantae</taxon>
        <taxon>Streptophyta</taxon>
        <taxon>Embryophyta</taxon>
        <taxon>Tracheophyta</taxon>
        <taxon>Spermatophyta</taxon>
        <taxon>Magnoliopsida</taxon>
        <taxon>Liliopsida</taxon>
        <taxon>Asparagales</taxon>
        <taxon>Orchidaceae</taxon>
        <taxon>Orchidoideae</taxon>
        <taxon>Orchideae</taxon>
        <taxon>Orchidinae</taxon>
        <taxon>Platanthera</taxon>
    </lineage>
</organism>
<reference evidence="1 2" key="1">
    <citation type="journal article" date="2022" name="Nat. Plants">
        <title>Genomes of leafy and leafless Platanthera orchids illuminate the evolution of mycoheterotrophy.</title>
        <authorList>
            <person name="Li M.H."/>
            <person name="Liu K.W."/>
            <person name="Li Z."/>
            <person name="Lu H.C."/>
            <person name="Ye Q.L."/>
            <person name="Zhang D."/>
            <person name="Wang J.Y."/>
            <person name="Li Y.F."/>
            <person name="Zhong Z.M."/>
            <person name="Liu X."/>
            <person name="Yu X."/>
            <person name="Liu D.K."/>
            <person name="Tu X.D."/>
            <person name="Liu B."/>
            <person name="Hao Y."/>
            <person name="Liao X.Y."/>
            <person name="Jiang Y.T."/>
            <person name="Sun W.H."/>
            <person name="Chen J."/>
            <person name="Chen Y.Q."/>
            <person name="Ai Y."/>
            <person name="Zhai J.W."/>
            <person name="Wu S.S."/>
            <person name="Zhou Z."/>
            <person name="Hsiao Y.Y."/>
            <person name="Wu W.L."/>
            <person name="Chen Y.Y."/>
            <person name="Lin Y.F."/>
            <person name="Hsu J.L."/>
            <person name="Li C.Y."/>
            <person name="Wang Z.W."/>
            <person name="Zhao X."/>
            <person name="Zhong W.Y."/>
            <person name="Ma X.K."/>
            <person name="Ma L."/>
            <person name="Huang J."/>
            <person name="Chen G.Z."/>
            <person name="Huang M.Z."/>
            <person name="Huang L."/>
            <person name="Peng D.H."/>
            <person name="Luo Y.B."/>
            <person name="Zou S.Q."/>
            <person name="Chen S.P."/>
            <person name="Lan S."/>
            <person name="Tsai W.C."/>
            <person name="Van de Peer Y."/>
            <person name="Liu Z.J."/>
        </authorList>
    </citation>
    <scope>NUCLEOTIDE SEQUENCE [LARGE SCALE GENOMIC DNA]</scope>
    <source>
        <strain evidence="1">Lor288</strain>
    </source>
</reference>
<evidence type="ECO:0000313" key="2">
    <source>
        <dbReference type="Proteomes" id="UP001412067"/>
    </source>
</evidence>
<gene>
    <name evidence="1" type="ORF">KSP40_PGU012630</name>
</gene>
<dbReference type="EMBL" id="JBBWWR010000021">
    <property type="protein sequence ID" value="KAK8938310.1"/>
    <property type="molecule type" value="Genomic_DNA"/>
</dbReference>
<name>A0ABR2LEK2_9ASPA</name>
<dbReference type="Pfam" id="PF04484">
    <property type="entry name" value="QWRF"/>
    <property type="match status" value="1"/>
</dbReference>
<sequence length="115" mass="12899">MLRVLYNKHLHWRHANARANAALQTQRVSAEKARAMMFWRTDGLVVCIVIQRTDELSCGQLTLADWFQQCGGLRPDGLKIIETASLIGRGGPFYPQLRTNGRESEASADRGSMVL</sequence>
<comment type="caution">
    <text evidence="1">The sequence shown here is derived from an EMBL/GenBank/DDBJ whole genome shotgun (WGS) entry which is preliminary data.</text>
</comment>
<proteinExistence type="predicted"/>